<dbReference type="GO" id="GO:0016740">
    <property type="term" value="F:transferase activity"/>
    <property type="evidence" value="ECO:0007669"/>
    <property type="project" value="UniProtKB-KW"/>
</dbReference>
<proteinExistence type="predicted"/>
<dbReference type="Proteomes" id="UP000467385">
    <property type="component" value="Chromosome"/>
</dbReference>
<sequence>MESVTDLLDAARRDTGLDEFGTDSFREGLDVLVESLNTEADLNPVGEFIVHDLIMKSLKNRLHIEDWYRRHPEIEDEVIERPLIGLGLPRTGSTALSFLLAEDPHARSLRRWEAGEPCPPPSTVQGPDPRIAAAAAQQEMMDAAAPRLAALVPSTPTGPEECQDLMALDFKSQYFQAFAHIPSYSRWLVDADLTPTYAYERRALKLLQWGQPRRPWRLKCPTHLLFLPHLDNAFPDARYVWTHRDPTEVILSVADLYAEFGQMTSNTVDRKYLGQLNVEQWSVGMRRALEFRDGGNDDRFFDLDFGAVQRDPIGEVRRLYAWLGEPVTAEFESGMQQWWQVAGAARLPNTHPDSSAFGLSLDDVRPLFADYVQRMTTWTASAVQS</sequence>
<dbReference type="OrthoDB" id="9777890at2"/>
<keyword evidence="1" id="KW-0808">Transferase</keyword>
<keyword evidence="2" id="KW-1185">Reference proteome</keyword>
<evidence type="ECO:0000313" key="1">
    <source>
        <dbReference type="EMBL" id="BBZ41597.1"/>
    </source>
</evidence>
<accession>A0A1X1T1E7</accession>
<dbReference type="InterPro" id="IPR052736">
    <property type="entry name" value="Stf3_sulfotransferase"/>
</dbReference>
<name>A0A1X1T1E7_9MYCO</name>
<dbReference type="Pfam" id="PF13469">
    <property type="entry name" value="Sulfotransfer_3"/>
    <property type="match status" value="1"/>
</dbReference>
<dbReference type="PANTHER" id="PTHR36451:SF1">
    <property type="entry name" value="OMEGA-HYDROXY-BETA-DIHYDROMENAQUINONE-9 SULFOTRANSFERASE STF3"/>
    <property type="match status" value="1"/>
</dbReference>
<evidence type="ECO:0000313" key="2">
    <source>
        <dbReference type="Proteomes" id="UP000467385"/>
    </source>
</evidence>
<reference evidence="1 2" key="1">
    <citation type="journal article" date="2019" name="Emerg. Microbes Infect.">
        <title>Comprehensive subspecies identification of 175 nontuberculous mycobacteria species based on 7547 genomic profiles.</title>
        <authorList>
            <person name="Matsumoto Y."/>
            <person name="Kinjo T."/>
            <person name="Motooka D."/>
            <person name="Nabeya D."/>
            <person name="Jung N."/>
            <person name="Uechi K."/>
            <person name="Horii T."/>
            <person name="Iida T."/>
            <person name="Fujita J."/>
            <person name="Nakamura S."/>
        </authorList>
    </citation>
    <scope>NUCLEOTIDE SEQUENCE [LARGE SCALE GENOMIC DNA]</scope>
    <source>
        <strain evidence="1 2">JCM 14738</strain>
    </source>
</reference>
<dbReference type="AlphaFoldDB" id="A0A1X1T1E7"/>
<dbReference type="RefSeq" id="WP_085234646.1">
    <property type="nucleotide sequence ID" value="NZ_AP022613.1"/>
</dbReference>
<dbReference type="Gene3D" id="3.40.50.300">
    <property type="entry name" value="P-loop containing nucleotide triphosphate hydrolases"/>
    <property type="match status" value="1"/>
</dbReference>
<gene>
    <name evidence="1" type="ORF">MCNS_46600</name>
</gene>
<dbReference type="STRING" id="44010.AWC00_20610"/>
<dbReference type="EMBL" id="AP022613">
    <property type="protein sequence ID" value="BBZ41597.1"/>
    <property type="molecule type" value="Genomic_DNA"/>
</dbReference>
<dbReference type="PANTHER" id="PTHR36451">
    <property type="entry name" value="PAPS-DEPENDENT SULFOTRANSFERASE STF3"/>
    <property type="match status" value="1"/>
</dbReference>
<dbReference type="InterPro" id="IPR027417">
    <property type="entry name" value="P-loop_NTPase"/>
</dbReference>
<dbReference type="SUPFAM" id="SSF52540">
    <property type="entry name" value="P-loop containing nucleoside triphosphate hydrolases"/>
    <property type="match status" value="1"/>
</dbReference>
<protein>
    <submittedName>
        <fullName evidence="1">Putative sulfotransferase</fullName>
    </submittedName>
</protein>
<organism evidence="1 2">
    <name type="scientific">Mycobacterium conspicuum</name>
    <dbReference type="NCBI Taxonomy" id="44010"/>
    <lineage>
        <taxon>Bacteria</taxon>
        <taxon>Bacillati</taxon>
        <taxon>Actinomycetota</taxon>
        <taxon>Actinomycetes</taxon>
        <taxon>Mycobacteriales</taxon>
        <taxon>Mycobacteriaceae</taxon>
        <taxon>Mycobacterium</taxon>
    </lineage>
</organism>